<keyword evidence="3" id="KW-0274">FAD</keyword>
<comment type="caution">
    <text evidence="8">The sequence shown here is derived from an EMBL/GenBank/DDBJ whole genome shotgun (WGS) entry which is preliminary data.</text>
</comment>
<gene>
    <name evidence="8" type="ORF">B0J13DRAFT_128217</name>
</gene>
<dbReference type="PRINTS" id="PR00420">
    <property type="entry name" value="RNGMNOXGNASE"/>
</dbReference>
<keyword evidence="4" id="KW-0560">Oxidoreductase</keyword>
<dbReference type="InterPro" id="IPR050493">
    <property type="entry name" value="FAD-dep_Monooxygenase_BioMet"/>
</dbReference>
<feature type="chain" id="PRO_5040402966" description="FAD-binding domain-containing protein" evidence="6">
    <location>
        <begin position="17"/>
        <end position="421"/>
    </location>
</feature>
<evidence type="ECO:0000256" key="1">
    <source>
        <dbReference type="ARBA" id="ARBA00007992"/>
    </source>
</evidence>
<dbReference type="OrthoDB" id="16820at2759"/>
<evidence type="ECO:0000256" key="6">
    <source>
        <dbReference type="SAM" id="SignalP"/>
    </source>
</evidence>
<sequence>MHILIIGAGPAGLAAALALSQTADPSSPLRISILELRPKIETLGGTINLTPLALRYLDSLGVGARLRPLGIKVRGIDVVAHRTGRMLGRVFPDTDVLRVLRHDVVKCMVDAVNELPKNQVTIRYGARVTGIQDQADEDLEGLVHVQTTFEGGSKETFDCDVVLGCDGIHSFVRSTFVDPDRKEEYSGRTVSYGYVKPSAPGAFAVTTADGEPVVQDTAMVSAQRGSLLMAFFEPTREKGYLGAVMPMAMTEHEDAREGWKAVGDDQAALKREIMSTFEGGKIKGLQPVIAACEWFFYPVYMLPPGGVWSKGRILLLGDAAHAMPPQGESTGIAIEDGILFAHVLGKGLSRGITQVISAYESLRRSDIQKLHRETMFRWNGSSSSSWAWSLFMEYVTWVYLIVANYRQTDYFARDVRKFELP</sequence>
<dbReference type="PANTHER" id="PTHR13789:SF309">
    <property type="entry name" value="PUTATIVE (AFU_ORTHOLOGUE AFUA_6G14510)-RELATED"/>
    <property type="match status" value="1"/>
</dbReference>
<dbReference type="EMBL" id="JAGMUU010000002">
    <property type="protein sequence ID" value="KAH7160491.1"/>
    <property type="molecule type" value="Genomic_DNA"/>
</dbReference>
<name>A0A9P9FEM1_9HYPO</name>
<dbReference type="GO" id="GO:0004497">
    <property type="term" value="F:monooxygenase activity"/>
    <property type="evidence" value="ECO:0007669"/>
    <property type="project" value="UniProtKB-KW"/>
</dbReference>
<dbReference type="Gene3D" id="3.50.50.60">
    <property type="entry name" value="FAD/NAD(P)-binding domain"/>
    <property type="match status" value="1"/>
</dbReference>
<dbReference type="InterPro" id="IPR002938">
    <property type="entry name" value="FAD-bd"/>
</dbReference>
<evidence type="ECO:0000256" key="3">
    <source>
        <dbReference type="ARBA" id="ARBA00022827"/>
    </source>
</evidence>
<keyword evidence="2" id="KW-0285">Flavoprotein</keyword>
<evidence type="ECO:0000256" key="4">
    <source>
        <dbReference type="ARBA" id="ARBA00023002"/>
    </source>
</evidence>
<feature type="domain" description="FAD-binding" evidence="7">
    <location>
        <begin position="308"/>
        <end position="372"/>
    </location>
</feature>
<evidence type="ECO:0000259" key="7">
    <source>
        <dbReference type="Pfam" id="PF01494"/>
    </source>
</evidence>
<dbReference type="AlphaFoldDB" id="A0A9P9FEM1"/>
<evidence type="ECO:0000313" key="8">
    <source>
        <dbReference type="EMBL" id="KAH7160491.1"/>
    </source>
</evidence>
<dbReference type="PANTHER" id="PTHR13789">
    <property type="entry name" value="MONOOXYGENASE"/>
    <property type="match status" value="1"/>
</dbReference>
<organism evidence="8 9">
    <name type="scientific">Dactylonectria estremocensis</name>
    <dbReference type="NCBI Taxonomy" id="1079267"/>
    <lineage>
        <taxon>Eukaryota</taxon>
        <taxon>Fungi</taxon>
        <taxon>Dikarya</taxon>
        <taxon>Ascomycota</taxon>
        <taxon>Pezizomycotina</taxon>
        <taxon>Sordariomycetes</taxon>
        <taxon>Hypocreomycetidae</taxon>
        <taxon>Hypocreales</taxon>
        <taxon>Nectriaceae</taxon>
        <taxon>Dactylonectria</taxon>
    </lineage>
</organism>
<protein>
    <recommendedName>
        <fullName evidence="7">FAD-binding domain-containing protein</fullName>
    </recommendedName>
</protein>
<accession>A0A9P9FEM1</accession>
<keyword evidence="6" id="KW-0732">Signal</keyword>
<keyword evidence="9" id="KW-1185">Reference proteome</keyword>
<reference evidence="8" key="1">
    <citation type="journal article" date="2021" name="Nat. Commun.">
        <title>Genetic determinants of endophytism in the Arabidopsis root mycobiome.</title>
        <authorList>
            <person name="Mesny F."/>
            <person name="Miyauchi S."/>
            <person name="Thiergart T."/>
            <person name="Pickel B."/>
            <person name="Atanasova L."/>
            <person name="Karlsson M."/>
            <person name="Huettel B."/>
            <person name="Barry K.W."/>
            <person name="Haridas S."/>
            <person name="Chen C."/>
            <person name="Bauer D."/>
            <person name="Andreopoulos W."/>
            <person name="Pangilinan J."/>
            <person name="LaButti K."/>
            <person name="Riley R."/>
            <person name="Lipzen A."/>
            <person name="Clum A."/>
            <person name="Drula E."/>
            <person name="Henrissat B."/>
            <person name="Kohler A."/>
            <person name="Grigoriev I.V."/>
            <person name="Martin F.M."/>
            <person name="Hacquard S."/>
        </authorList>
    </citation>
    <scope>NUCLEOTIDE SEQUENCE</scope>
    <source>
        <strain evidence="8">MPI-CAGE-AT-0021</strain>
    </source>
</reference>
<evidence type="ECO:0000313" key="9">
    <source>
        <dbReference type="Proteomes" id="UP000717696"/>
    </source>
</evidence>
<feature type="signal peptide" evidence="6">
    <location>
        <begin position="1"/>
        <end position="16"/>
    </location>
</feature>
<evidence type="ECO:0000256" key="5">
    <source>
        <dbReference type="ARBA" id="ARBA00023033"/>
    </source>
</evidence>
<comment type="similarity">
    <text evidence="1">Belongs to the paxM FAD-dependent monooxygenase family.</text>
</comment>
<dbReference type="InterPro" id="IPR036188">
    <property type="entry name" value="FAD/NAD-bd_sf"/>
</dbReference>
<feature type="domain" description="FAD-binding" evidence="7">
    <location>
        <begin position="2"/>
        <end position="176"/>
    </location>
</feature>
<dbReference type="Pfam" id="PF01494">
    <property type="entry name" value="FAD_binding_3"/>
    <property type="match status" value="2"/>
</dbReference>
<dbReference type="SUPFAM" id="SSF51905">
    <property type="entry name" value="FAD/NAD(P)-binding domain"/>
    <property type="match status" value="1"/>
</dbReference>
<keyword evidence="5" id="KW-0503">Monooxygenase</keyword>
<dbReference type="Proteomes" id="UP000717696">
    <property type="component" value="Unassembled WGS sequence"/>
</dbReference>
<evidence type="ECO:0000256" key="2">
    <source>
        <dbReference type="ARBA" id="ARBA00022630"/>
    </source>
</evidence>
<dbReference type="GO" id="GO:0071949">
    <property type="term" value="F:FAD binding"/>
    <property type="evidence" value="ECO:0007669"/>
    <property type="project" value="InterPro"/>
</dbReference>
<proteinExistence type="inferred from homology"/>